<feature type="region of interest" description="Disordered" evidence="1">
    <location>
        <begin position="349"/>
        <end position="429"/>
    </location>
</feature>
<protein>
    <submittedName>
        <fullName evidence="2">Uncharacterized protein</fullName>
    </submittedName>
</protein>
<feature type="compositionally biased region" description="Basic residues" evidence="1">
    <location>
        <begin position="482"/>
        <end position="493"/>
    </location>
</feature>
<evidence type="ECO:0000256" key="1">
    <source>
        <dbReference type="SAM" id="MobiDB-lite"/>
    </source>
</evidence>
<evidence type="ECO:0000313" key="3">
    <source>
        <dbReference type="Proteomes" id="UP000807025"/>
    </source>
</evidence>
<proteinExistence type="predicted"/>
<sequence length="521" mass="56815">MSSQFSSSTHGMPSTTVAQMGRLVKALQDAQLENGKLKQRLAELQDKIAALEASKPQRGKRGSHVSSTTNTEGNADKDKLGPIAKRYMIMHQLWVPDDVFPVSRPSKPSNDPSYFGTRDNWKLCITAELYEVVPTSMHGMLKLASTGVEATMAHTLRNCTGRIFAAIDVPSQAFETKDSRRTSPELIALLKPSKNGLYPLLPPLLYPPGNTTDVFQNPVLPLILRVALFGKTSLSSTPAANSSGRKWAVTQVTTGGICLSAIMVTSPDSELSPIGAQTKINYKQDFHSYYELIESTKNTQKGCRLRAFFQRVVFKEALSSLDASGDDEDSEQDGASEFACVKAAMLEADNDNDDDEDPDDANRNDANDNDNDNDDIHTHSQHCINAANRHEPTDSFDPPSSPSPTPSPPLSYITAVSPLPQDPHLRNGPSARYRVDTVLPLEDGRWLAFEQATASTFRVQPTTISQAVQPEPTVLEVDPSKGKGRGRGVKRPQGKAVAAISVRDEQPRRTSQRKASATVCT</sequence>
<organism evidence="2 3">
    <name type="scientific">Pleurotus eryngii</name>
    <name type="common">Boletus of the steppes</name>
    <dbReference type="NCBI Taxonomy" id="5323"/>
    <lineage>
        <taxon>Eukaryota</taxon>
        <taxon>Fungi</taxon>
        <taxon>Dikarya</taxon>
        <taxon>Basidiomycota</taxon>
        <taxon>Agaricomycotina</taxon>
        <taxon>Agaricomycetes</taxon>
        <taxon>Agaricomycetidae</taxon>
        <taxon>Agaricales</taxon>
        <taxon>Pleurotineae</taxon>
        <taxon>Pleurotaceae</taxon>
        <taxon>Pleurotus</taxon>
    </lineage>
</organism>
<dbReference type="OrthoDB" id="3231188at2759"/>
<keyword evidence="3" id="KW-1185">Reference proteome</keyword>
<reference evidence="2" key="1">
    <citation type="submission" date="2020-11" db="EMBL/GenBank/DDBJ databases">
        <authorList>
            <consortium name="DOE Joint Genome Institute"/>
            <person name="Ahrendt S."/>
            <person name="Riley R."/>
            <person name="Andreopoulos W."/>
            <person name="Labutti K."/>
            <person name="Pangilinan J."/>
            <person name="Ruiz-Duenas F.J."/>
            <person name="Barrasa J.M."/>
            <person name="Sanchez-Garcia M."/>
            <person name="Camarero S."/>
            <person name="Miyauchi S."/>
            <person name="Serrano A."/>
            <person name="Linde D."/>
            <person name="Babiker R."/>
            <person name="Drula E."/>
            <person name="Ayuso-Fernandez I."/>
            <person name="Pacheco R."/>
            <person name="Padilla G."/>
            <person name="Ferreira P."/>
            <person name="Barriuso J."/>
            <person name="Kellner H."/>
            <person name="Castanera R."/>
            <person name="Alfaro M."/>
            <person name="Ramirez L."/>
            <person name="Pisabarro A.G."/>
            <person name="Kuo A."/>
            <person name="Tritt A."/>
            <person name="Lipzen A."/>
            <person name="He G."/>
            <person name="Yan M."/>
            <person name="Ng V."/>
            <person name="Cullen D."/>
            <person name="Martin F."/>
            <person name="Rosso M.-N."/>
            <person name="Henrissat B."/>
            <person name="Hibbett D."/>
            <person name="Martinez A.T."/>
            <person name="Grigoriev I.V."/>
        </authorList>
    </citation>
    <scope>NUCLEOTIDE SEQUENCE</scope>
    <source>
        <strain evidence="2">ATCC 90797</strain>
    </source>
</reference>
<dbReference type="EMBL" id="MU154731">
    <property type="protein sequence ID" value="KAF9488109.1"/>
    <property type="molecule type" value="Genomic_DNA"/>
</dbReference>
<name>A0A9P6D8Y3_PLEER</name>
<feature type="compositionally biased region" description="Pro residues" evidence="1">
    <location>
        <begin position="399"/>
        <end position="409"/>
    </location>
</feature>
<feature type="compositionally biased region" description="Polar residues" evidence="1">
    <location>
        <begin position="64"/>
        <end position="73"/>
    </location>
</feature>
<accession>A0A9P6D8Y3</accession>
<gene>
    <name evidence="2" type="ORF">BDN71DRAFT_1513353</name>
</gene>
<feature type="compositionally biased region" description="Acidic residues" evidence="1">
    <location>
        <begin position="349"/>
        <end position="359"/>
    </location>
</feature>
<dbReference type="AlphaFoldDB" id="A0A9P6D8Y3"/>
<evidence type="ECO:0000313" key="2">
    <source>
        <dbReference type="EMBL" id="KAF9488109.1"/>
    </source>
</evidence>
<comment type="caution">
    <text evidence="2">The sequence shown here is derived from an EMBL/GenBank/DDBJ whole genome shotgun (WGS) entry which is preliminary data.</text>
</comment>
<dbReference type="Proteomes" id="UP000807025">
    <property type="component" value="Unassembled WGS sequence"/>
</dbReference>
<feature type="region of interest" description="Disordered" evidence="1">
    <location>
        <begin position="470"/>
        <end position="521"/>
    </location>
</feature>
<feature type="region of interest" description="Disordered" evidence="1">
    <location>
        <begin position="52"/>
        <end position="79"/>
    </location>
</feature>